<dbReference type="EMBL" id="LGRX02009354">
    <property type="protein sequence ID" value="KAK3271809.1"/>
    <property type="molecule type" value="Genomic_DNA"/>
</dbReference>
<organism evidence="1 2">
    <name type="scientific">Cymbomonas tetramitiformis</name>
    <dbReference type="NCBI Taxonomy" id="36881"/>
    <lineage>
        <taxon>Eukaryota</taxon>
        <taxon>Viridiplantae</taxon>
        <taxon>Chlorophyta</taxon>
        <taxon>Pyramimonadophyceae</taxon>
        <taxon>Pyramimonadales</taxon>
        <taxon>Pyramimonadaceae</taxon>
        <taxon>Cymbomonas</taxon>
    </lineage>
</organism>
<name>A0AAE0G575_9CHLO</name>
<sequence>MKEAKNTPLARRLEETAANVPPRYNVKWHLHVLYKTPKQGESLLNEKALRRIRDIERSIVTLPEYPRFCVQVQTGPKECASPTSLMPYLFPAPGEETSAPYDYTRNYDMADIEITMLNLLRRGVYWFTDIGFSKKDPAYVDLIRTDFLFARPIEGFTDRLDRQDEQEAKYEKFAEKLFALLSGIPCPSCRASLPPCSKQGQKLPTFPANSKGC</sequence>
<comment type="caution">
    <text evidence="1">The sequence shown here is derived from an EMBL/GenBank/DDBJ whole genome shotgun (WGS) entry which is preliminary data.</text>
</comment>
<dbReference type="Proteomes" id="UP001190700">
    <property type="component" value="Unassembled WGS sequence"/>
</dbReference>
<evidence type="ECO:0000313" key="1">
    <source>
        <dbReference type="EMBL" id="KAK3271809.1"/>
    </source>
</evidence>
<keyword evidence="2" id="KW-1185">Reference proteome</keyword>
<dbReference type="AlphaFoldDB" id="A0AAE0G575"/>
<protein>
    <submittedName>
        <fullName evidence="1">Patched domain-containing protein</fullName>
    </submittedName>
</protein>
<dbReference type="PANTHER" id="PTHR46687">
    <property type="entry name" value="PROTEIN DISPATCHED HOMOLOG 3"/>
    <property type="match status" value="1"/>
</dbReference>
<reference evidence="1 2" key="1">
    <citation type="journal article" date="2015" name="Genome Biol. Evol.">
        <title>Comparative Genomics of a Bacterivorous Green Alga Reveals Evolutionary Causalities and Consequences of Phago-Mixotrophic Mode of Nutrition.</title>
        <authorList>
            <person name="Burns J.A."/>
            <person name="Paasch A."/>
            <person name="Narechania A."/>
            <person name="Kim E."/>
        </authorList>
    </citation>
    <scope>NUCLEOTIDE SEQUENCE [LARGE SCALE GENOMIC DNA]</scope>
    <source>
        <strain evidence="1 2">PLY_AMNH</strain>
    </source>
</reference>
<proteinExistence type="predicted"/>
<dbReference type="PANTHER" id="PTHR46687:SF1">
    <property type="entry name" value="PROTEIN DISPATCHED HOMOLOG 3"/>
    <property type="match status" value="1"/>
</dbReference>
<accession>A0AAE0G575</accession>
<dbReference type="GO" id="GO:0005737">
    <property type="term" value="C:cytoplasm"/>
    <property type="evidence" value="ECO:0007669"/>
    <property type="project" value="TreeGrafter"/>
</dbReference>
<dbReference type="InterPro" id="IPR042480">
    <property type="entry name" value="DISP3"/>
</dbReference>
<evidence type="ECO:0000313" key="2">
    <source>
        <dbReference type="Proteomes" id="UP001190700"/>
    </source>
</evidence>
<gene>
    <name evidence="1" type="ORF">CYMTET_19865</name>
</gene>